<organism evidence="1 2">
    <name type="scientific">Scutellospora calospora</name>
    <dbReference type="NCBI Taxonomy" id="85575"/>
    <lineage>
        <taxon>Eukaryota</taxon>
        <taxon>Fungi</taxon>
        <taxon>Fungi incertae sedis</taxon>
        <taxon>Mucoromycota</taxon>
        <taxon>Glomeromycotina</taxon>
        <taxon>Glomeromycetes</taxon>
        <taxon>Diversisporales</taxon>
        <taxon>Gigasporaceae</taxon>
        <taxon>Scutellospora</taxon>
    </lineage>
</organism>
<feature type="non-terminal residue" evidence="1">
    <location>
        <position position="117"/>
    </location>
</feature>
<name>A0ACA9MGU7_9GLOM</name>
<accession>A0ACA9MGU7</accession>
<dbReference type="Proteomes" id="UP000789860">
    <property type="component" value="Unassembled WGS sequence"/>
</dbReference>
<dbReference type="EMBL" id="CAJVPM010012991">
    <property type="protein sequence ID" value="CAG8591814.1"/>
    <property type="molecule type" value="Genomic_DNA"/>
</dbReference>
<comment type="caution">
    <text evidence="1">The sequence shown here is derived from an EMBL/GenBank/DDBJ whole genome shotgun (WGS) entry which is preliminary data.</text>
</comment>
<proteinExistence type="predicted"/>
<sequence>MKKIQLQAASLVSNTEQNIVKWLQVVNRYCTLANTAPRIELINDVVTLKDFLCRFITWLCKKMERNIKSNRYQFPRALRTSDGKMRLLQDQGLGDPKVAEGLSVHDIEKLLDHEYMK</sequence>
<evidence type="ECO:0000313" key="1">
    <source>
        <dbReference type="EMBL" id="CAG8591814.1"/>
    </source>
</evidence>
<reference evidence="1" key="1">
    <citation type="submission" date="2021-06" db="EMBL/GenBank/DDBJ databases">
        <authorList>
            <person name="Kallberg Y."/>
            <person name="Tangrot J."/>
            <person name="Rosling A."/>
        </authorList>
    </citation>
    <scope>NUCLEOTIDE SEQUENCE</scope>
    <source>
        <strain evidence="1">AU212A</strain>
    </source>
</reference>
<evidence type="ECO:0000313" key="2">
    <source>
        <dbReference type="Proteomes" id="UP000789860"/>
    </source>
</evidence>
<protein>
    <submittedName>
        <fullName evidence="1">8603_t:CDS:1</fullName>
    </submittedName>
</protein>
<keyword evidence="2" id="KW-1185">Reference proteome</keyword>
<gene>
    <name evidence="1" type="ORF">SCALOS_LOCUS6605</name>
</gene>